<organism evidence="3 4">
    <name type="scientific">Sphingomonas telluris</name>
    <dbReference type="NCBI Taxonomy" id="2907998"/>
    <lineage>
        <taxon>Bacteria</taxon>
        <taxon>Pseudomonadati</taxon>
        <taxon>Pseudomonadota</taxon>
        <taxon>Alphaproteobacteria</taxon>
        <taxon>Sphingomonadales</taxon>
        <taxon>Sphingomonadaceae</taxon>
        <taxon>Sphingomonas</taxon>
    </lineage>
</organism>
<dbReference type="InterPro" id="IPR045394">
    <property type="entry name" value="Abhydrolase_dom"/>
</dbReference>
<sequence>MRRLFMAFLLAGAAAQASAEVVSVEIKEQRPWIPGRQFNAGEYELLSGVVHYEVDPLAKSSRGIADIRLAPRNARGMVEFQGPFMMLRPLDPARSNGTTIFEVANRGLTQMQSVMIETDTFSLLRNETRDVSRPALFDRGYTFAWAGWQGNLTADEFGLAVPTARVNGPVRATAFLGFRSNGLDGGPFLEAPACAANSGDPVAVLRVHKSFDDPGTVVPRSEWSFARRKKDGTVVADPCAVLLARPLAKPALVSATFQGDFPKLMGLGQAAVRDFVAHLRRADKPSALNSRAGDTRRVIAYGYSQSARFLRDFLYRGFNADEEGRPVFDGVLDVASGSGRGSFNHRYASPGSAGNSVGSALRAVDLYPFADVPTPDIDGKANEGQLDGAIRDKVQPRIFHILNSSEYWARAGSLLQTTTDGRSALPEAAGTRTFAFAGTAHGPRRHTLFLEEATKADYPYNDSTDLWLAMPAIVVMLDRWLMGTASPQSRVPRVGTTLVPPSDLKFPKIPNVEVPQAPPPVWQLNLGPDYDARGILTEPPKLGSRYPLLVPQVDQDGNELGSWRGLAGSVPLGTYTAWNYQDRRMLKAFGMLSGLQGAFIPFPATKSDREQSGDTRLSVNERYGGLGGYMIAVDLAIDSQVSAGFLLPEERDRARAAMFSNWDRVSGLRIHWPRPTG</sequence>
<protein>
    <recommendedName>
        <fullName evidence="2">Alpha/beta hydrolase domain-containing protein</fullName>
    </recommendedName>
</protein>
<dbReference type="Proteomes" id="UP001203058">
    <property type="component" value="Unassembled WGS sequence"/>
</dbReference>
<dbReference type="RefSeq" id="WP_241444622.1">
    <property type="nucleotide sequence ID" value="NZ_JAKZHW010000001.1"/>
</dbReference>
<comment type="caution">
    <text evidence="3">The sequence shown here is derived from an EMBL/GenBank/DDBJ whole genome shotgun (WGS) entry which is preliminary data.</text>
</comment>
<keyword evidence="1" id="KW-0732">Signal</keyword>
<name>A0ABS9VHR9_9SPHN</name>
<evidence type="ECO:0000256" key="1">
    <source>
        <dbReference type="SAM" id="SignalP"/>
    </source>
</evidence>
<evidence type="ECO:0000259" key="2">
    <source>
        <dbReference type="Pfam" id="PF20091"/>
    </source>
</evidence>
<feature type="signal peptide" evidence="1">
    <location>
        <begin position="1"/>
        <end position="19"/>
    </location>
</feature>
<dbReference type="Pfam" id="PF20091">
    <property type="entry name" value="Abhydrolase_10"/>
    <property type="match status" value="1"/>
</dbReference>
<proteinExistence type="predicted"/>
<reference evidence="3 4" key="1">
    <citation type="submission" date="2022-03" db="EMBL/GenBank/DDBJ databases">
        <authorList>
            <person name="Jo J.-H."/>
            <person name="Im W.-T."/>
        </authorList>
    </citation>
    <scope>NUCLEOTIDE SEQUENCE [LARGE SCALE GENOMIC DNA]</scope>
    <source>
        <strain evidence="3 4">SM33</strain>
    </source>
</reference>
<feature type="domain" description="Alpha/beta hydrolase" evidence="2">
    <location>
        <begin position="265"/>
        <end position="654"/>
    </location>
</feature>
<accession>A0ABS9VHR9</accession>
<dbReference type="EMBL" id="JAKZHW010000001">
    <property type="protein sequence ID" value="MCH8614521.1"/>
    <property type="molecule type" value="Genomic_DNA"/>
</dbReference>
<keyword evidence="4" id="KW-1185">Reference proteome</keyword>
<gene>
    <name evidence="3" type="ORF">LZ016_00150</name>
</gene>
<feature type="chain" id="PRO_5046939040" description="Alpha/beta hydrolase domain-containing protein" evidence="1">
    <location>
        <begin position="20"/>
        <end position="677"/>
    </location>
</feature>
<evidence type="ECO:0000313" key="3">
    <source>
        <dbReference type="EMBL" id="MCH8614521.1"/>
    </source>
</evidence>
<evidence type="ECO:0000313" key="4">
    <source>
        <dbReference type="Proteomes" id="UP001203058"/>
    </source>
</evidence>